<keyword evidence="3 11" id="KW-0963">Cytoplasm</keyword>
<dbReference type="InterPro" id="IPR013087">
    <property type="entry name" value="Znf_C2H2_type"/>
</dbReference>
<comment type="similarity">
    <text evidence="2 11">Belongs to the ANKZF1/VMS1 family.</text>
</comment>
<keyword evidence="15" id="KW-1185">Reference proteome</keyword>
<proteinExistence type="inferred from homology"/>
<evidence type="ECO:0000256" key="12">
    <source>
        <dbReference type="SAM" id="MobiDB-lite"/>
    </source>
</evidence>
<dbReference type="GO" id="GO:0016787">
    <property type="term" value="F:hydrolase activity"/>
    <property type="evidence" value="ECO:0007669"/>
    <property type="project" value="UniProtKB-KW"/>
</dbReference>
<dbReference type="SUPFAM" id="SSF48403">
    <property type="entry name" value="Ankyrin repeat"/>
    <property type="match status" value="1"/>
</dbReference>
<dbReference type="Pfam" id="PF18826">
    <property type="entry name" value="bVLRF1"/>
    <property type="match status" value="1"/>
</dbReference>
<dbReference type="InterPro" id="IPR047139">
    <property type="entry name" value="ANKZ1/VMS1"/>
</dbReference>
<dbReference type="Gene3D" id="1.25.40.20">
    <property type="entry name" value="Ankyrin repeat-containing domain"/>
    <property type="match status" value="1"/>
</dbReference>
<feature type="compositionally biased region" description="Basic and acidic residues" evidence="12">
    <location>
        <begin position="554"/>
        <end position="593"/>
    </location>
</feature>
<feature type="active site" evidence="11">
    <location>
        <position position="286"/>
    </location>
</feature>
<gene>
    <name evidence="14" type="ORF">FGG08_005781</name>
</gene>
<dbReference type="PROSITE" id="PS00028">
    <property type="entry name" value="ZINC_FINGER_C2H2_1"/>
    <property type="match status" value="1"/>
</dbReference>
<feature type="region of interest" description="Disordered" evidence="12">
    <location>
        <begin position="402"/>
        <end position="424"/>
    </location>
</feature>
<reference evidence="14" key="1">
    <citation type="submission" date="2021-03" db="EMBL/GenBank/DDBJ databases">
        <title>Comparative genomics and phylogenomic investigation of the class Geoglossomycetes provide insights into ecological specialization and systematics.</title>
        <authorList>
            <person name="Melie T."/>
            <person name="Pirro S."/>
            <person name="Miller A.N."/>
            <person name="Quandt A."/>
        </authorList>
    </citation>
    <scope>NUCLEOTIDE SEQUENCE</scope>
    <source>
        <strain evidence="14">GBOQ0MN5Z8</strain>
    </source>
</reference>
<dbReference type="Pfam" id="PF13857">
    <property type="entry name" value="Ank_5"/>
    <property type="match status" value="1"/>
</dbReference>
<dbReference type="InterPro" id="IPR002110">
    <property type="entry name" value="Ankyrin_rpt"/>
</dbReference>
<evidence type="ECO:0000313" key="15">
    <source>
        <dbReference type="Proteomes" id="UP000698800"/>
    </source>
</evidence>
<evidence type="ECO:0000313" key="14">
    <source>
        <dbReference type="EMBL" id="KAH0537428.1"/>
    </source>
</evidence>
<dbReference type="InterPro" id="IPR036770">
    <property type="entry name" value="Ankyrin_rpt-contain_sf"/>
</dbReference>
<protein>
    <recommendedName>
        <fullName evidence="13">VLRF1 domain-containing protein</fullName>
    </recommendedName>
</protein>
<evidence type="ECO:0000256" key="1">
    <source>
        <dbReference type="ARBA" id="ARBA00004496"/>
    </source>
</evidence>
<dbReference type="GO" id="GO:0004519">
    <property type="term" value="F:endonuclease activity"/>
    <property type="evidence" value="ECO:0007669"/>
    <property type="project" value="UniProtKB-KW"/>
</dbReference>
<evidence type="ECO:0000256" key="5">
    <source>
        <dbReference type="ARBA" id="ARBA00022737"/>
    </source>
</evidence>
<keyword evidence="6 11" id="KW-0255">Endonuclease</keyword>
<feature type="repeat" description="ANK" evidence="10">
    <location>
        <begin position="477"/>
        <end position="510"/>
    </location>
</feature>
<evidence type="ECO:0000259" key="13">
    <source>
        <dbReference type="PROSITE" id="PS52044"/>
    </source>
</evidence>
<evidence type="ECO:0000256" key="9">
    <source>
        <dbReference type="ARBA" id="ARBA00023054"/>
    </source>
</evidence>
<name>A0A9P8KVP8_9PEZI</name>
<feature type="compositionally biased region" description="Low complexity" evidence="12">
    <location>
        <begin position="594"/>
        <end position="608"/>
    </location>
</feature>
<dbReference type="OrthoDB" id="429841at2759"/>
<feature type="region of interest" description="Disordered" evidence="12">
    <location>
        <begin position="278"/>
        <end position="297"/>
    </location>
</feature>
<dbReference type="EMBL" id="JAGHQL010000146">
    <property type="protein sequence ID" value="KAH0537428.1"/>
    <property type="molecule type" value="Genomic_DNA"/>
</dbReference>
<evidence type="ECO:0000256" key="4">
    <source>
        <dbReference type="ARBA" id="ARBA00022722"/>
    </source>
</evidence>
<keyword evidence="8 10" id="KW-0040">ANK repeat</keyword>
<dbReference type="PROSITE" id="PS50088">
    <property type="entry name" value="ANK_REPEAT"/>
    <property type="match status" value="1"/>
</dbReference>
<feature type="region of interest" description="Disordered" evidence="12">
    <location>
        <begin position="105"/>
        <end position="124"/>
    </location>
</feature>
<keyword evidence="7 11" id="KW-0378">Hydrolase</keyword>
<feature type="compositionally biased region" description="Basic and acidic residues" evidence="12">
    <location>
        <begin position="613"/>
        <end position="638"/>
    </location>
</feature>
<feature type="domain" description="VLRF1" evidence="13">
    <location>
        <begin position="227"/>
        <end position="386"/>
    </location>
</feature>
<dbReference type="Proteomes" id="UP000698800">
    <property type="component" value="Unassembled WGS sequence"/>
</dbReference>
<dbReference type="PANTHER" id="PTHR16036:SF2">
    <property type="entry name" value="TRNA ENDONUCLEASE ANKZF1"/>
    <property type="match status" value="1"/>
</dbReference>
<evidence type="ECO:0000256" key="10">
    <source>
        <dbReference type="PROSITE-ProRule" id="PRU00023"/>
    </source>
</evidence>
<comment type="caution">
    <text evidence="14">The sequence shown here is derived from an EMBL/GenBank/DDBJ whole genome shotgun (WGS) entry which is preliminary data.</text>
</comment>
<feature type="compositionally biased region" description="Low complexity" evidence="12">
    <location>
        <begin position="410"/>
        <end position="424"/>
    </location>
</feature>
<sequence length="655" mass="72385">MAQAEELLKRPLYVFDLPEEILATLQLKDNEIANQTQVLETRSNDETATPSTSCGLCGVKFSSVQEQRGHVKSDFHGYNLKQKMRGRQPVGEAEFEKLLEDLDESISGSDSDENSEDDVGQNNAHEKGDMLATLLKKQANISVANYQEDAHTRKQERGTGKQPLLWFSTPILPSNTSLGIYRAIFTNAEQEEGNDIISVILNKQHAPIPTSKSSPKDPHTENQQANKSPHYFLCMIGGGHFAAMVVSLSPKSGVKNAFGVEERQASVLAHKTFHRYTTRRKQGGAQSASDAAKGAAHSAGSTLRRYNEVALTNEIRALLAEWKPLIDSAELLFVRATGNSNRKTLYGPYDGQVLQYNDLRIRGFPFNTRRATQAELMRAFVELTRAKVSCIDEAALAAAATAKTGQSTTSIRPNKSSNSSSAMIKASKEEEIAVSHTAQLQSLIRRSKAPAVLSYLSSNSLAPEFLFQPSNNQQNHHTPTPLHFAASTNTPAVVLALLTKLSADPTILNREGKTPFELAGDRATRDAFRVARGELGEKRWGWDKARVPAPLTKSEADKREEKERKDAEKKEAERRKVEVTRLREEQAVAKQKEQQGSSRNGGRSLGLGAAKTGAEKREEEARGMTPEMRMRLERERRARAAEERIRKMRGGGEAT</sequence>
<feature type="compositionally biased region" description="Low complexity" evidence="12">
    <location>
        <begin position="283"/>
        <end position="297"/>
    </location>
</feature>
<dbReference type="InterPro" id="IPR041175">
    <property type="entry name" value="VLRF1/Vms1"/>
</dbReference>
<keyword evidence="4 11" id="KW-0540">Nuclease</keyword>
<evidence type="ECO:0000256" key="11">
    <source>
        <dbReference type="PROSITE-ProRule" id="PRU01389"/>
    </source>
</evidence>
<comment type="subcellular location">
    <subcellularLocation>
        <location evidence="1">Cytoplasm</location>
    </subcellularLocation>
</comment>
<dbReference type="GO" id="GO:0036503">
    <property type="term" value="P:ERAD pathway"/>
    <property type="evidence" value="ECO:0007669"/>
    <property type="project" value="TreeGrafter"/>
</dbReference>
<evidence type="ECO:0000256" key="7">
    <source>
        <dbReference type="ARBA" id="ARBA00022801"/>
    </source>
</evidence>
<organism evidence="14 15">
    <name type="scientific">Glutinoglossum americanum</name>
    <dbReference type="NCBI Taxonomy" id="1670608"/>
    <lineage>
        <taxon>Eukaryota</taxon>
        <taxon>Fungi</taxon>
        <taxon>Dikarya</taxon>
        <taxon>Ascomycota</taxon>
        <taxon>Pezizomycotina</taxon>
        <taxon>Geoglossomycetes</taxon>
        <taxon>Geoglossales</taxon>
        <taxon>Geoglossaceae</taxon>
        <taxon>Glutinoglossum</taxon>
    </lineage>
</organism>
<feature type="region of interest" description="Disordered" evidence="12">
    <location>
        <begin position="551"/>
        <end position="638"/>
    </location>
</feature>
<evidence type="ECO:0000256" key="2">
    <source>
        <dbReference type="ARBA" id="ARBA00009262"/>
    </source>
</evidence>
<dbReference type="AlphaFoldDB" id="A0A9P8KVP8"/>
<dbReference type="PANTHER" id="PTHR16036">
    <property type="entry name" value="ANKYRIN REPEAT AND ZINC FINGER DOMAIN-CONTAINING PROTEIN 1"/>
    <property type="match status" value="1"/>
</dbReference>
<dbReference type="PROSITE" id="PS52044">
    <property type="entry name" value="VLRF1"/>
    <property type="match status" value="1"/>
</dbReference>
<evidence type="ECO:0000256" key="8">
    <source>
        <dbReference type="ARBA" id="ARBA00023043"/>
    </source>
</evidence>
<evidence type="ECO:0000256" key="3">
    <source>
        <dbReference type="ARBA" id="ARBA00022490"/>
    </source>
</evidence>
<evidence type="ECO:0000256" key="6">
    <source>
        <dbReference type="ARBA" id="ARBA00022759"/>
    </source>
</evidence>
<comment type="domain">
    <text evidence="11">The VLRF1 domain mediates binding to the 60S ribosomal subunit.</text>
</comment>
<keyword evidence="9" id="KW-0175">Coiled coil</keyword>
<dbReference type="GO" id="GO:0005737">
    <property type="term" value="C:cytoplasm"/>
    <property type="evidence" value="ECO:0007669"/>
    <property type="project" value="UniProtKB-SubCell"/>
</dbReference>
<keyword evidence="5" id="KW-0677">Repeat</keyword>
<feature type="compositionally biased region" description="Acidic residues" evidence="12">
    <location>
        <begin position="110"/>
        <end position="119"/>
    </location>
</feature>
<accession>A0A9P8KVP8</accession>